<proteinExistence type="predicted"/>
<dbReference type="Proteomes" id="UP001318860">
    <property type="component" value="Unassembled WGS sequence"/>
</dbReference>
<evidence type="ECO:0000313" key="2">
    <source>
        <dbReference type="EMBL" id="KAK6141869.1"/>
    </source>
</evidence>
<gene>
    <name evidence="2" type="ORF">DH2020_024393</name>
</gene>
<feature type="compositionally biased region" description="Acidic residues" evidence="1">
    <location>
        <begin position="90"/>
        <end position="104"/>
    </location>
</feature>
<evidence type="ECO:0000256" key="1">
    <source>
        <dbReference type="SAM" id="MobiDB-lite"/>
    </source>
</evidence>
<comment type="caution">
    <text evidence="2">The sequence shown here is derived from an EMBL/GenBank/DDBJ whole genome shotgun (WGS) entry which is preliminary data.</text>
</comment>
<feature type="region of interest" description="Disordered" evidence="1">
    <location>
        <begin position="37"/>
        <end position="125"/>
    </location>
</feature>
<accession>A0ABR0W6A0</accession>
<organism evidence="2 3">
    <name type="scientific">Rehmannia glutinosa</name>
    <name type="common">Chinese foxglove</name>
    <dbReference type="NCBI Taxonomy" id="99300"/>
    <lineage>
        <taxon>Eukaryota</taxon>
        <taxon>Viridiplantae</taxon>
        <taxon>Streptophyta</taxon>
        <taxon>Embryophyta</taxon>
        <taxon>Tracheophyta</taxon>
        <taxon>Spermatophyta</taxon>
        <taxon>Magnoliopsida</taxon>
        <taxon>eudicotyledons</taxon>
        <taxon>Gunneridae</taxon>
        <taxon>Pentapetalae</taxon>
        <taxon>asterids</taxon>
        <taxon>lamiids</taxon>
        <taxon>Lamiales</taxon>
        <taxon>Orobanchaceae</taxon>
        <taxon>Rehmannieae</taxon>
        <taxon>Rehmannia</taxon>
    </lineage>
</organism>
<sequence length="125" mass="13860">MSMQKVEPTLFSHSIIYAKSPPSPLPPHSEATQAILHSSSRANVGHDDGGSFVQPNLGDHNVHDENVDVERMRDHSADSHVNQKCVDSELSCDEEHEDNNDDDKDGVGISDFDEMYNEQGRENTS</sequence>
<feature type="compositionally biased region" description="Basic and acidic residues" evidence="1">
    <location>
        <begin position="60"/>
        <end position="78"/>
    </location>
</feature>
<protein>
    <submittedName>
        <fullName evidence="2">Uncharacterized protein</fullName>
    </submittedName>
</protein>
<reference evidence="2 3" key="1">
    <citation type="journal article" date="2021" name="Comput. Struct. Biotechnol. J.">
        <title>De novo genome assembly of the potent medicinal plant Rehmannia glutinosa using nanopore technology.</title>
        <authorList>
            <person name="Ma L."/>
            <person name="Dong C."/>
            <person name="Song C."/>
            <person name="Wang X."/>
            <person name="Zheng X."/>
            <person name="Niu Y."/>
            <person name="Chen S."/>
            <person name="Feng W."/>
        </authorList>
    </citation>
    <scope>NUCLEOTIDE SEQUENCE [LARGE SCALE GENOMIC DNA]</scope>
    <source>
        <strain evidence="2">DH-2019</strain>
    </source>
</reference>
<evidence type="ECO:0000313" key="3">
    <source>
        <dbReference type="Proteomes" id="UP001318860"/>
    </source>
</evidence>
<dbReference type="EMBL" id="JABTTQ020000047">
    <property type="protein sequence ID" value="KAK6141869.1"/>
    <property type="molecule type" value="Genomic_DNA"/>
</dbReference>
<keyword evidence="3" id="KW-1185">Reference proteome</keyword>
<name>A0ABR0W6A0_REHGL</name>